<proteinExistence type="predicted"/>
<gene>
    <name evidence="1" type="ORF">EIN_305540</name>
</gene>
<accession>A0A0A1U214</accession>
<dbReference type="EMBL" id="KB206936">
    <property type="protein sequence ID" value="ELP86698.1"/>
    <property type="molecule type" value="Genomic_DNA"/>
</dbReference>
<dbReference type="KEGG" id="eiv:EIN_305540"/>
<keyword evidence="2" id="KW-1185">Reference proteome</keyword>
<dbReference type="OrthoDB" id="10027416at2759"/>
<dbReference type="GeneID" id="14885684"/>
<dbReference type="SUPFAM" id="SSF52058">
    <property type="entry name" value="L domain-like"/>
    <property type="match status" value="2"/>
</dbReference>
<dbReference type="Pfam" id="PF13306">
    <property type="entry name" value="LRR_5"/>
    <property type="match status" value="4"/>
</dbReference>
<dbReference type="PANTHER" id="PTHR45661">
    <property type="entry name" value="SURFACE ANTIGEN"/>
    <property type="match status" value="1"/>
</dbReference>
<evidence type="ECO:0000313" key="2">
    <source>
        <dbReference type="Proteomes" id="UP000014680"/>
    </source>
</evidence>
<dbReference type="InterPro" id="IPR053139">
    <property type="entry name" value="Surface_bspA-like"/>
</dbReference>
<evidence type="ECO:0000313" key="1">
    <source>
        <dbReference type="EMBL" id="ELP86698.1"/>
    </source>
</evidence>
<organism evidence="1 2">
    <name type="scientific">Entamoeba invadens IP1</name>
    <dbReference type="NCBI Taxonomy" id="370355"/>
    <lineage>
        <taxon>Eukaryota</taxon>
        <taxon>Amoebozoa</taxon>
        <taxon>Evosea</taxon>
        <taxon>Archamoebae</taxon>
        <taxon>Mastigamoebida</taxon>
        <taxon>Entamoebidae</taxon>
        <taxon>Entamoeba</taxon>
    </lineage>
</organism>
<dbReference type="Gene3D" id="3.80.10.10">
    <property type="entry name" value="Ribonuclease Inhibitor"/>
    <property type="match status" value="3"/>
</dbReference>
<dbReference type="InterPro" id="IPR032675">
    <property type="entry name" value="LRR_dom_sf"/>
</dbReference>
<name>A0A0A1U214_ENTIV</name>
<dbReference type="PANTHER" id="PTHR45661:SF3">
    <property type="entry name" value="IG-LIKE DOMAIN-CONTAINING PROTEIN"/>
    <property type="match status" value="1"/>
</dbReference>
<dbReference type="InterPro" id="IPR026906">
    <property type="entry name" value="LRR_5"/>
</dbReference>
<dbReference type="OMA" id="LPRECMM"/>
<reference evidence="1 2" key="1">
    <citation type="submission" date="2012-10" db="EMBL/GenBank/DDBJ databases">
        <authorList>
            <person name="Zafar N."/>
            <person name="Inman J."/>
            <person name="Hall N."/>
            <person name="Lorenzi H."/>
            <person name="Caler E."/>
        </authorList>
    </citation>
    <scope>NUCLEOTIDE SEQUENCE [LARGE SCALE GENOMIC DNA]</scope>
    <source>
        <strain evidence="1 2">IP1</strain>
    </source>
</reference>
<dbReference type="RefSeq" id="XP_004186044.1">
    <property type="nucleotide sequence ID" value="XM_004185996.1"/>
</dbReference>
<sequence>MFANDYIKNLNLGNIKEIDEYCFGSALEEVTIPTTLTKIGHNLFTKCNNLRKVDLCGKGSFSGEVTFEEKKKLEKCGVHCDKVVFTYKDYSQMKFVTTCDVLSLSGGNNLIQSLPSIVIPDTIQVIFNNCFANCMYLEEIVLPSKLTEICNFAFFKCYSLNKIVLPTHLQNIGKSAFMFCASLKDIDIPSSVTFIGKSAFEGCIKLQKVVSPIIVFNSPKVFKRCCSLTKIDVLHSREMNITMKKTFKYCYQLSSIDIPKSVIKIGDYTFKNMYWLDEISVPQNVVLIGNKAFLHCNLLTQIVFGHSLQEIGAFCFKNCSKLEQLDFPKSLTFIKKNAFIHCDKLSCLHFEGKFPKCQIDTFNSCNNLKNITVEGNKINEIEQPVTFTIADNFEKHQIHCKNVIFTKSDIQKNLKIVNFNGTTIGKIPLNVTKVGDGCFRNFKNTNCIEIHKNIKSIGRLCFCQSLTRENVMFEDADNVIISENAFDN</sequence>
<dbReference type="VEuPathDB" id="AmoebaDB:EIN_305540"/>
<evidence type="ECO:0008006" key="3">
    <source>
        <dbReference type="Google" id="ProtNLM"/>
    </source>
</evidence>
<protein>
    <recommendedName>
        <fullName evidence="3">Leucine rich repeat containing protein BspA family protein</fullName>
    </recommendedName>
</protein>
<dbReference type="Proteomes" id="UP000014680">
    <property type="component" value="Unassembled WGS sequence"/>
</dbReference>
<dbReference type="AlphaFoldDB" id="A0A0A1U214"/>